<evidence type="ECO:0000256" key="5">
    <source>
        <dbReference type="ARBA" id="ARBA00022840"/>
    </source>
</evidence>
<keyword evidence="5" id="KW-0067">ATP-binding</keyword>
<dbReference type="GO" id="GO:0005524">
    <property type="term" value="F:ATP binding"/>
    <property type="evidence" value="ECO:0007669"/>
    <property type="project" value="UniProtKB-KW"/>
</dbReference>
<keyword evidence="3" id="KW-0597">Phosphoprotein</keyword>
<evidence type="ECO:0000313" key="9">
    <source>
        <dbReference type="EMBL" id="TVU16812.1"/>
    </source>
</evidence>
<comment type="similarity">
    <text evidence="1">Belongs to the protein kinase superfamily. CMGC Ser/Thr protein kinase family. CDC2/CDKX subfamily.</text>
</comment>
<protein>
    <recommendedName>
        <fullName evidence="2">[RNA-polymerase]-subunit kinase</fullName>
        <ecNumber evidence="2">2.7.11.23</ecNumber>
    </recommendedName>
</protein>
<dbReference type="PANTHER" id="PTHR24056:SF412">
    <property type="entry name" value="PROTEIN KINASE DOMAIN-CONTAINING PROTEIN"/>
    <property type="match status" value="1"/>
</dbReference>
<evidence type="ECO:0000256" key="1">
    <source>
        <dbReference type="ARBA" id="ARBA00006485"/>
    </source>
</evidence>
<dbReference type="PANTHER" id="PTHR24056">
    <property type="entry name" value="CELL DIVISION PROTEIN KINASE"/>
    <property type="match status" value="1"/>
</dbReference>
<dbReference type="GO" id="GO:0007346">
    <property type="term" value="P:regulation of mitotic cell cycle"/>
    <property type="evidence" value="ECO:0007669"/>
    <property type="project" value="TreeGrafter"/>
</dbReference>
<comment type="catalytic activity">
    <reaction evidence="6">
        <text>[DNA-directed RNA polymerase] + ATP = phospho-[DNA-directed RNA polymerase] + ADP + H(+)</text>
        <dbReference type="Rhea" id="RHEA:10216"/>
        <dbReference type="Rhea" id="RHEA-COMP:11321"/>
        <dbReference type="Rhea" id="RHEA-COMP:11322"/>
        <dbReference type="ChEBI" id="CHEBI:15378"/>
        <dbReference type="ChEBI" id="CHEBI:30616"/>
        <dbReference type="ChEBI" id="CHEBI:43176"/>
        <dbReference type="ChEBI" id="CHEBI:68546"/>
        <dbReference type="ChEBI" id="CHEBI:456216"/>
        <dbReference type="EC" id="2.7.11.23"/>
    </reaction>
</comment>
<dbReference type="PROSITE" id="PS00108">
    <property type="entry name" value="PROTEIN_KINASE_ST"/>
    <property type="match status" value="1"/>
</dbReference>
<evidence type="ECO:0000313" key="10">
    <source>
        <dbReference type="Proteomes" id="UP000324897"/>
    </source>
</evidence>
<dbReference type="Gramene" id="TVU16812">
    <property type="protein sequence ID" value="TVU16812"/>
    <property type="gene ID" value="EJB05_36967"/>
</dbReference>
<feature type="non-terminal residue" evidence="9">
    <location>
        <position position="1"/>
    </location>
</feature>
<evidence type="ECO:0000256" key="6">
    <source>
        <dbReference type="ARBA" id="ARBA00049280"/>
    </source>
</evidence>
<comment type="caution">
    <text evidence="9">The sequence shown here is derived from an EMBL/GenBank/DDBJ whole genome shotgun (WGS) entry which is preliminary data.</text>
</comment>
<dbReference type="SMART" id="SM00220">
    <property type="entry name" value="S_TKc"/>
    <property type="match status" value="1"/>
</dbReference>
<dbReference type="SUPFAM" id="SSF56112">
    <property type="entry name" value="Protein kinase-like (PK-like)"/>
    <property type="match status" value="1"/>
</dbReference>
<feature type="domain" description="Protein kinase" evidence="8">
    <location>
        <begin position="64"/>
        <end position="365"/>
    </location>
</feature>
<evidence type="ECO:0000259" key="8">
    <source>
        <dbReference type="PROSITE" id="PS50011"/>
    </source>
</evidence>
<dbReference type="AlphaFoldDB" id="A0A5J9TZH2"/>
<sequence length="423" mass="45297">MEATAERALATTVAARVAAICDKIKEHRDAGKPMSARHAAVIAAMINDITAATDDGEETPTTGGRRKARKGAARWSEELSRLDEAKSGVVVKSVRRDGCDPGDILREACFMAACSGHPLIVAYRGVTRTPAGTDDGGGDEYSLVADSAAGPRTLADVVREHGRPFPESDVRRIMRQLLGGAEAMAERGVVHRDIKPANVLYVSGAGAFKIAGFGTAKHAAERDPPELFAGTNGYTAPEVLLENAGHGTPVDAWSLGCVMLELLTGKLPFAGEDDDKADQLRKIFDVLGVPGRKAWQGLQPGVPAGEVQQRQARQRQVFVEQCNMLRELVPEKVLSEEGFEVLNGLLNCDPKKRLTAAAALQYPWFTDNALNDEDALFLSAGLAKITSAASQSWSLVLQMAMSFAGRTLQLLRPKGIAQVMIVM</sequence>
<dbReference type="InterPro" id="IPR050108">
    <property type="entry name" value="CDK"/>
</dbReference>
<organism evidence="9 10">
    <name type="scientific">Eragrostis curvula</name>
    <name type="common">weeping love grass</name>
    <dbReference type="NCBI Taxonomy" id="38414"/>
    <lineage>
        <taxon>Eukaryota</taxon>
        <taxon>Viridiplantae</taxon>
        <taxon>Streptophyta</taxon>
        <taxon>Embryophyta</taxon>
        <taxon>Tracheophyta</taxon>
        <taxon>Spermatophyta</taxon>
        <taxon>Magnoliopsida</taxon>
        <taxon>Liliopsida</taxon>
        <taxon>Poales</taxon>
        <taxon>Poaceae</taxon>
        <taxon>PACMAD clade</taxon>
        <taxon>Chloridoideae</taxon>
        <taxon>Eragrostideae</taxon>
        <taxon>Eragrostidinae</taxon>
        <taxon>Eragrostis</taxon>
    </lineage>
</organism>
<dbReference type="Proteomes" id="UP000324897">
    <property type="component" value="Unassembled WGS sequence"/>
</dbReference>
<name>A0A5J9TZH2_9POAL</name>
<keyword evidence="10" id="KW-1185">Reference proteome</keyword>
<reference evidence="9 10" key="1">
    <citation type="journal article" date="2019" name="Sci. Rep.">
        <title>A high-quality genome of Eragrostis curvula grass provides insights into Poaceae evolution and supports new strategies to enhance forage quality.</title>
        <authorList>
            <person name="Carballo J."/>
            <person name="Santos B.A.C.M."/>
            <person name="Zappacosta D."/>
            <person name="Garbus I."/>
            <person name="Selva J.P."/>
            <person name="Gallo C.A."/>
            <person name="Diaz A."/>
            <person name="Albertini E."/>
            <person name="Caccamo M."/>
            <person name="Echenique V."/>
        </authorList>
    </citation>
    <scope>NUCLEOTIDE SEQUENCE [LARGE SCALE GENOMIC DNA]</scope>
    <source>
        <strain evidence="10">cv. Victoria</strain>
        <tissue evidence="9">Leaf</tissue>
    </source>
</reference>
<dbReference type="EC" id="2.7.11.23" evidence="2"/>
<dbReference type="InterPro" id="IPR000719">
    <property type="entry name" value="Prot_kinase_dom"/>
</dbReference>
<evidence type="ECO:0000256" key="4">
    <source>
        <dbReference type="ARBA" id="ARBA00022741"/>
    </source>
</evidence>
<accession>A0A5J9TZH2</accession>
<dbReference type="GO" id="GO:0008353">
    <property type="term" value="F:RNA polymerase II CTD heptapeptide repeat kinase activity"/>
    <property type="evidence" value="ECO:0007669"/>
    <property type="project" value="UniProtKB-EC"/>
</dbReference>
<dbReference type="InterPro" id="IPR011009">
    <property type="entry name" value="Kinase-like_dom_sf"/>
</dbReference>
<evidence type="ECO:0000256" key="7">
    <source>
        <dbReference type="SAM" id="MobiDB-lite"/>
    </source>
</evidence>
<dbReference type="InterPro" id="IPR008271">
    <property type="entry name" value="Ser/Thr_kinase_AS"/>
</dbReference>
<dbReference type="OrthoDB" id="603767at2759"/>
<proteinExistence type="inferred from homology"/>
<dbReference type="GO" id="GO:0005634">
    <property type="term" value="C:nucleus"/>
    <property type="evidence" value="ECO:0007669"/>
    <property type="project" value="TreeGrafter"/>
</dbReference>
<dbReference type="PROSITE" id="PS50011">
    <property type="entry name" value="PROTEIN_KINASE_DOM"/>
    <property type="match status" value="1"/>
</dbReference>
<keyword evidence="4" id="KW-0547">Nucleotide-binding</keyword>
<evidence type="ECO:0000256" key="2">
    <source>
        <dbReference type="ARBA" id="ARBA00012409"/>
    </source>
</evidence>
<dbReference type="Pfam" id="PF00069">
    <property type="entry name" value="Pkinase"/>
    <property type="match status" value="1"/>
</dbReference>
<dbReference type="Gene3D" id="1.10.510.10">
    <property type="entry name" value="Transferase(Phosphotransferase) domain 1"/>
    <property type="match status" value="1"/>
</dbReference>
<evidence type="ECO:0000256" key="3">
    <source>
        <dbReference type="ARBA" id="ARBA00022553"/>
    </source>
</evidence>
<gene>
    <name evidence="9" type="ORF">EJB05_36967</name>
</gene>
<dbReference type="EMBL" id="RWGY01000030">
    <property type="protein sequence ID" value="TVU16812.1"/>
    <property type="molecule type" value="Genomic_DNA"/>
</dbReference>
<feature type="region of interest" description="Disordered" evidence="7">
    <location>
        <begin position="52"/>
        <end position="72"/>
    </location>
</feature>